<name>A0A8H7AC88_9EURO</name>
<protein>
    <submittedName>
        <fullName evidence="2">Uncharacterized protein</fullName>
    </submittedName>
</protein>
<accession>A0A8H7AC88</accession>
<dbReference type="OrthoDB" id="5336565at2759"/>
<organism evidence="2 3">
    <name type="scientific">Endocarpon pusillum</name>
    <dbReference type="NCBI Taxonomy" id="364733"/>
    <lineage>
        <taxon>Eukaryota</taxon>
        <taxon>Fungi</taxon>
        <taxon>Dikarya</taxon>
        <taxon>Ascomycota</taxon>
        <taxon>Pezizomycotina</taxon>
        <taxon>Eurotiomycetes</taxon>
        <taxon>Chaetothyriomycetidae</taxon>
        <taxon>Verrucariales</taxon>
        <taxon>Verrucariaceae</taxon>
        <taxon>Endocarpon</taxon>
    </lineage>
</organism>
<feature type="region of interest" description="Disordered" evidence="1">
    <location>
        <begin position="171"/>
        <end position="204"/>
    </location>
</feature>
<evidence type="ECO:0000313" key="3">
    <source>
        <dbReference type="Proteomes" id="UP000606974"/>
    </source>
</evidence>
<evidence type="ECO:0000256" key="1">
    <source>
        <dbReference type="SAM" id="MobiDB-lite"/>
    </source>
</evidence>
<proteinExistence type="predicted"/>
<feature type="compositionally biased region" description="Basic and acidic residues" evidence="1">
    <location>
        <begin position="171"/>
        <end position="182"/>
    </location>
</feature>
<comment type="caution">
    <text evidence="2">The sequence shown here is derived from an EMBL/GenBank/DDBJ whole genome shotgun (WGS) entry which is preliminary data.</text>
</comment>
<dbReference type="Proteomes" id="UP000606974">
    <property type="component" value="Unassembled WGS sequence"/>
</dbReference>
<evidence type="ECO:0000313" key="2">
    <source>
        <dbReference type="EMBL" id="KAF7505037.1"/>
    </source>
</evidence>
<reference evidence="2" key="1">
    <citation type="submission" date="2020-02" db="EMBL/GenBank/DDBJ databases">
        <authorList>
            <person name="Palmer J.M."/>
        </authorList>
    </citation>
    <scope>NUCLEOTIDE SEQUENCE</scope>
    <source>
        <strain evidence="2">EPUS1.4</strain>
        <tissue evidence="2">Thallus</tissue>
    </source>
</reference>
<sequence length="281" mass="30997">MSSMTGNLSVAPQPDLYYGTRVGDIAKPIRDDIGRFIIPATVPNAPAAPHFVLETKGPAGNVEVVRRQAAHSTAATARAAVALENFRVDNPEYDNTAKAHAWTFSSESGDLTQYAMRVSRPEPGSSEPSYHFAHVKTHHIIESVDQFRRGVLAFRYYRDASHAKNQARLAQAHERLRCRSEQTSHPAHPASTLPPCLPESEPGMTTDEYFALMDRQLQQDCDASFSDTLDSSLAAVTTSMTSVSTHVTASPHDDASSPRPASRPQRTRRRPERYKMLDSDP</sequence>
<keyword evidence="3" id="KW-1185">Reference proteome</keyword>
<gene>
    <name evidence="2" type="ORF">GJ744_001491</name>
</gene>
<dbReference type="AlphaFoldDB" id="A0A8H7AC88"/>
<feature type="region of interest" description="Disordered" evidence="1">
    <location>
        <begin position="244"/>
        <end position="281"/>
    </location>
</feature>
<dbReference type="EMBL" id="JAACFV010000120">
    <property type="protein sequence ID" value="KAF7505037.1"/>
    <property type="molecule type" value="Genomic_DNA"/>
</dbReference>